<keyword evidence="2" id="KW-1185">Reference proteome</keyword>
<organism evidence="1 2">
    <name type="scientific">Vaccinium darrowii</name>
    <dbReference type="NCBI Taxonomy" id="229202"/>
    <lineage>
        <taxon>Eukaryota</taxon>
        <taxon>Viridiplantae</taxon>
        <taxon>Streptophyta</taxon>
        <taxon>Embryophyta</taxon>
        <taxon>Tracheophyta</taxon>
        <taxon>Spermatophyta</taxon>
        <taxon>Magnoliopsida</taxon>
        <taxon>eudicotyledons</taxon>
        <taxon>Gunneridae</taxon>
        <taxon>Pentapetalae</taxon>
        <taxon>asterids</taxon>
        <taxon>Ericales</taxon>
        <taxon>Ericaceae</taxon>
        <taxon>Vaccinioideae</taxon>
        <taxon>Vaccinieae</taxon>
        <taxon>Vaccinium</taxon>
    </lineage>
</organism>
<reference evidence="1 2" key="1">
    <citation type="journal article" date="2021" name="Hortic Res">
        <title>High-quality reference genome and annotation aids understanding of berry development for evergreen blueberry (Vaccinium darrowii).</title>
        <authorList>
            <person name="Yu J."/>
            <person name="Hulse-Kemp A.M."/>
            <person name="Babiker E."/>
            <person name="Staton M."/>
        </authorList>
    </citation>
    <scope>NUCLEOTIDE SEQUENCE [LARGE SCALE GENOMIC DNA]</scope>
    <source>
        <strain evidence="2">cv. NJ 8807/NJ 8810</strain>
        <tissue evidence="1">Young leaf</tissue>
    </source>
</reference>
<evidence type="ECO:0000313" key="2">
    <source>
        <dbReference type="Proteomes" id="UP000828048"/>
    </source>
</evidence>
<name>A0ACB7XMT9_9ERIC</name>
<protein>
    <submittedName>
        <fullName evidence="1">Uncharacterized protein</fullName>
    </submittedName>
</protein>
<dbReference type="EMBL" id="CM037151">
    <property type="protein sequence ID" value="KAH7842256.1"/>
    <property type="molecule type" value="Genomic_DNA"/>
</dbReference>
<comment type="caution">
    <text evidence="1">The sequence shown here is derived from an EMBL/GenBank/DDBJ whole genome shotgun (WGS) entry which is preliminary data.</text>
</comment>
<accession>A0ACB7XMT9</accession>
<proteinExistence type="predicted"/>
<evidence type="ECO:0000313" key="1">
    <source>
        <dbReference type="EMBL" id="KAH7842256.1"/>
    </source>
</evidence>
<sequence length="243" mass="27748">MEKSPEIAVAQFRKSVQLLGSSTESHGDPTLMRFLIARSMDPDKAAKMFVQWQKWRAEFVPLGFIPDSEIPDELEARKAYLQGLSREGYPVLIIKTSNHFPSKDQLQFKKFVVHILDKTIASSFKGSEIGNEKLIGVIDLKQISYKNIDARALITGFQFLQAYYPERLAKCFLLNMPWFFVSVWRMVSYFLEKATLEKVVIVTNETEKEEFIREIGEAALLEEYGGQAKLVAIQDVVLTPTES</sequence>
<dbReference type="Proteomes" id="UP000828048">
    <property type="component" value="Chromosome 1"/>
</dbReference>
<gene>
    <name evidence="1" type="ORF">Vadar_003299</name>
</gene>